<dbReference type="Pfam" id="PF03938">
    <property type="entry name" value="OmpH"/>
    <property type="match status" value="1"/>
</dbReference>
<keyword evidence="3" id="KW-1133">Transmembrane helix</keyword>
<keyword evidence="2" id="KW-0732">Signal</keyword>
<dbReference type="GO" id="GO:0005829">
    <property type="term" value="C:cytosol"/>
    <property type="evidence" value="ECO:0007669"/>
    <property type="project" value="TreeGrafter"/>
</dbReference>
<dbReference type="AlphaFoldDB" id="A0A2S7IJ68"/>
<dbReference type="EMBL" id="PTRA01000003">
    <property type="protein sequence ID" value="PQA56322.1"/>
    <property type="molecule type" value="Genomic_DNA"/>
</dbReference>
<evidence type="ECO:0000256" key="1">
    <source>
        <dbReference type="ARBA" id="ARBA00009091"/>
    </source>
</evidence>
<feature type="transmembrane region" description="Helical" evidence="3">
    <location>
        <begin position="6"/>
        <end position="24"/>
    </location>
</feature>
<keyword evidence="3" id="KW-0812">Transmembrane</keyword>
<proteinExistence type="inferred from homology"/>
<comment type="similarity">
    <text evidence="1">Belongs to the Skp family.</text>
</comment>
<dbReference type="InterPro" id="IPR024930">
    <property type="entry name" value="Skp_dom_sf"/>
</dbReference>
<name>A0A2S7IJ68_9BACT</name>
<evidence type="ECO:0000313" key="5">
    <source>
        <dbReference type="Proteomes" id="UP000239590"/>
    </source>
</evidence>
<keyword evidence="3" id="KW-0472">Membrane</keyword>
<dbReference type="Gene3D" id="3.30.910.20">
    <property type="entry name" value="Skp domain"/>
    <property type="match status" value="1"/>
</dbReference>
<dbReference type="GO" id="GO:0050821">
    <property type="term" value="P:protein stabilization"/>
    <property type="evidence" value="ECO:0007669"/>
    <property type="project" value="TreeGrafter"/>
</dbReference>
<evidence type="ECO:0000256" key="3">
    <source>
        <dbReference type="SAM" id="Phobius"/>
    </source>
</evidence>
<evidence type="ECO:0000313" key="4">
    <source>
        <dbReference type="EMBL" id="PQA56322.1"/>
    </source>
</evidence>
<dbReference type="OrthoDB" id="1493259at2"/>
<dbReference type="PANTHER" id="PTHR35089">
    <property type="entry name" value="CHAPERONE PROTEIN SKP"/>
    <property type="match status" value="1"/>
</dbReference>
<dbReference type="InterPro" id="IPR005632">
    <property type="entry name" value="Chaperone_Skp"/>
</dbReference>
<evidence type="ECO:0000256" key="2">
    <source>
        <dbReference type="ARBA" id="ARBA00022729"/>
    </source>
</evidence>
<comment type="caution">
    <text evidence="4">The sequence shown here is derived from an EMBL/GenBank/DDBJ whole genome shotgun (WGS) entry which is preliminary data.</text>
</comment>
<dbReference type="GO" id="GO:0051082">
    <property type="term" value="F:unfolded protein binding"/>
    <property type="evidence" value="ECO:0007669"/>
    <property type="project" value="InterPro"/>
</dbReference>
<keyword evidence="5" id="KW-1185">Reference proteome</keyword>
<protein>
    <submittedName>
        <fullName evidence="4">Molecular chaperone Skp</fullName>
    </submittedName>
</protein>
<dbReference type="SUPFAM" id="SSF111384">
    <property type="entry name" value="OmpH-like"/>
    <property type="match status" value="1"/>
</dbReference>
<gene>
    <name evidence="4" type="ORF">C5O19_18445</name>
</gene>
<dbReference type="RefSeq" id="WP_104714856.1">
    <property type="nucleotide sequence ID" value="NZ_PTRA01000003.1"/>
</dbReference>
<sequence length="205" mass="23034">MKNLSLALNAVLVVAVAVLYYLHFKGDSSASSGSSAAVTADGRAIVYVNADSLLNNYDFFKDTQKAFEQKGTQLDVELNQKGGAIQREIQIFQQRAGGMLAAEAQAKQLELQKKASDFENYRQKAANDLSVERADQTEKLYDNIFEYIKKYNNDNKYQYVLGYQKGGGILFADSKLDITQKMIEGLNKEYKATQPKTEEKKEEKK</sequence>
<dbReference type="PANTHER" id="PTHR35089:SF1">
    <property type="entry name" value="CHAPERONE PROTEIN SKP"/>
    <property type="match status" value="1"/>
</dbReference>
<dbReference type="Proteomes" id="UP000239590">
    <property type="component" value="Unassembled WGS sequence"/>
</dbReference>
<accession>A0A2S7IJ68</accession>
<organism evidence="4 5">
    <name type="scientific">Siphonobacter curvatus</name>
    <dbReference type="NCBI Taxonomy" id="2094562"/>
    <lineage>
        <taxon>Bacteria</taxon>
        <taxon>Pseudomonadati</taxon>
        <taxon>Bacteroidota</taxon>
        <taxon>Cytophagia</taxon>
        <taxon>Cytophagales</taxon>
        <taxon>Cytophagaceae</taxon>
        <taxon>Siphonobacter</taxon>
    </lineage>
</organism>
<dbReference type="SMART" id="SM00935">
    <property type="entry name" value="OmpH"/>
    <property type="match status" value="1"/>
</dbReference>
<reference evidence="5" key="1">
    <citation type="submission" date="2018-02" db="EMBL/GenBank/DDBJ databases">
        <title>Genome sequencing of Solimonas sp. HR-BB.</title>
        <authorList>
            <person name="Lee Y."/>
            <person name="Jeon C.O."/>
        </authorList>
    </citation>
    <scope>NUCLEOTIDE SEQUENCE [LARGE SCALE GENOMIC DNA]</scope>
    <source>
        <strain evidence="5">HR-U</strain>
    </source>
</reference>